<evidence type="ECO:0000313" key="1">
    <source>
        <dbReference type="EMBL" id="RHE30569.1"/>
    </source>
</evidence>
<dbReference type="AlphaFoldDB" id="A0A414IQD9"/>
<name>A0A414IQD9_9FIRM</name>
<protein>
    <submittedName>
        <fullName evidence="1">Uncharacterized protein</fullName>
    </submittedName>
</protein>
<proteinExistence type="predicted"/>
<gene>
    <name evidence="1" type="ORF">DW753_14130</name>
</gene>
<evidence type="ECO:0000313" key="2">
    <source>
        <dbReference type="Proteomes" id="UP000285290"/>
    </source>
</evidence>
<dbReference type="Proteomes" id="UP000285290">
    <property type="component" value="Unassembled WGS sequence"/>
</dbReference>
<comment type="caution">
    <text evidence="1">The sequence shown here is derived from an EMBL/GenBank/DDBJ whole genome shotgun (WGS) entry which is preliminary data.</text>
</comment>
<organism evidence="1 2">
    <name type="scientific">Agathobacter rectalis</name>
    <dbReference type="NCBI Taxonomy" id="39491"/>
    <lineage>
        <taxon>Bacteria</taxon>
        <taxon>Bacillati</taxon>
        <taxon>Bacillota</taxon>
        <taxon>Clostridia</taxon>
        <taxon>Lachnospirales</taxon>
        <taxon>Lachnospiraceae</taxon>
        <taxon>Agathobacter</taxon>
    </lineage>
</organism>
<accession>A0A414IQD9</accession>
<sequence>MNDINNNKLTEKIMEVYKKDSRAAEILAKELTYRCPKQLYVNIREWINSEEISDIYIGNYSIPFILCLWGRDDFVRALDVMIELSEGHVKQAETKIWDMRR</sequence>
<dbReference type="RefSeq" id="WP_117998326.1">
    <property type="nucleotide sequence ID" value="NZ_QRWI01000026.1"/>
</dbReference>
<dbReference type="EMBL" id="QSKC01000027">
    <property type="protein sequence ID" value="RHE30569.1"/>
    <property type="molecule type" value="Genomic_DNA"/>
</dbReference>
<reference evidence="1 2" key="1">
    <citation type="submission" date="2018-08" db="EMBL/GenBank/DDBJ databases">
        <title>A genome reference for cultivated species of the human gut microbiota.</title>
        <authorList>
            <person name="Zou Y."/>
            <person name="Xue W."/>
            <person name="Luo G."/>
        </authorList>
    </citation>
    <scope>NUCLEOTIDE SEQUENCE [LARGE SCALE GENOMIC DNA]</scope>
    <source>
        <strain evidence="1 2">AM29-10</strain>
    </source>
</reference>